<dbReference type="Proteomes" id="UP000837857">
    <property type="component" value="Chromosome 1"/>
</dbReference>
<feature type="non-terminal residue" evidence="1">
    <location>
        <position position="71"/>
    </location>
</feature>
<name>A0ABN8HSN7_9NEOP</name>
<evidence type="ECO:0000313" key="2">
    <source>
        <dbReference type="Proteomes" id="UP000837857"/>
    </source>
</evidence>
<keyword evidence="2" id="KW-1185">Reference proteome</keyword>
<gene>
    <name evidence="1" type="ORF">IPOD504_LOCUS257</name>
</gene>
<reference evidence="1" key="1">
    <citation type="submission" date="2022-03" db="EMBL/GenBank/DDBJ databases">
        <authorList>
            <person name="Martin H S."/>
        </authorList>
    </citation>
    <scope>NUCLEOTIDE SEQUENCE</scope>
</reference>
<organism evidence="1 2">
    <name type="scientific">Iphiclides podalirius</name>
    <name type="common">scarce swallowtail</name>
    <dbReference type="NCBI Taxonomy" id="110791"/>
    <lineage>
        <taxon>Eukaryota</taxon>
        <taxon>Metazoa</taxon>
        <taxon>Ecdysozoa</taxon>
        <taxon>Arthropoda</taxon>
        <taxon>Hexapoda</taxon>
        <taxon>Insecta</taxon>
        <taxon>Pterygota</taxon>
        <taxon>Neoptera</taxon>
        <taxon>Endopterygota</taxon>
        <taxon>Lepidoptera</taxon>
        <taxon>Glossata</taxon>
        <taxon>Ditrysia</taxon>
        <taxon>Papilionoidea</taxon>
        <taxon>Papilionidae</taxon>
        <taxon>Papilioninae</taxon>
        <taxon>Iphiclides</taxon>
    </lineage>
</organism>
<proteinExistence type="predicted"/>
<sequence>MTRPSSYRPTRRRSRCDDSRLIIAPRTIQTVSSKLRATLLGLERRTVGMNELTALQSCARLRRCQVSSRQV</sequence>
<accession>A0ABN8HSN7</accession>
<evidence type="ECO:0000313" key="1">
    <source>
        <dbReference type="EMBL" id="CAH2034714.1"/>
    </source>
</evidence>
<protein>
    <submittedName>
        <fullName evidence="1">Uncharacterized protein</fullName>
    </submittedName>
</protein>
<dbReference type="EMBL" id="OW152813">
    <property type="protein sequence ID" value="CAH2034714.1"/>
    <property type="molecule type" value="Genomic_DNA"/>
</dbReference>